<keyword evidence="4" id="KW-1185">Reference proteome</keyword>
<keyword evidence="2" id="KW-0812">Transmembrane</keyword>
<evidence type="ECO:0000313" key="4">
    <source>
        <dbReference type="Proteomes" id="UP000821866"/>
    </source>
</evidence>
<gene>
    <name evidence="3" type="ORF">HPB51_016094</name>
</gene>
<feature type="compositionally biased region" description="Basic and acidic residues" evidence="1">
    <location>
        <begin position="1"/>
        <end position="10"/>
    </location>
</feature>
<reference evidence="3" key="1">
    <citation type="journal article" date="2020" name="Cell">
        <title>Large-Scale Comparative Analyses of Tick Genomes Elucidate Their Genetic Diversity and Vector Capacities.</title>
        <authorList>
            <consortium name="Tick Genome and Microbiome Consortium (TIGMIC)"/>
            <person name="Jia N."/>
            <person name="Wang J."/>
            <person name="Shi W."/>
            <person name="Du L."/>
            <person name="Sun Y."/>
            <person name="Zhan W."/>
            <person name="Jiang J.F."/>
            <person name="Wang Q."/>
            <person name="Zhang B."/>
            <person name="Ji P."/>
            <person name="Bell-Sakyi L."/>
            <person name="Cui X.M."/>
            <person name="Yuan T.T."/>
            <person name="Jiang B.G."/>
            <person name="Yang W.F."/>
            <person name="Lam T.T."/>
            <person name="Chang Q.C."/>
            <person name="Ding S.J."/>
            <person name="Wang X.J."/>
            <person name="Zhu J.G."/>
            <person name="Ruan X.D."/>
            <person name="Zhao L."/>
            <person name="Wei J.T."/>
            <person name="Ye R.Z."/>
            <person name="Que T.C."/>
            <person name="Du C.H."/>
            <person name="Zhou Y.H."/>
            <person name="Cheng J.X."/>
            <person name="Dai P.F."/>
            <person name="Guo W.B."/>
            <person name="Han X.H."/>
            <person name="Huang E.J."/>
            <person name="Li L.F."/>
            <person name="Wei W."/>
            <person name="Gao Y.C."/>
            <person name="Liu J.Z."/>
            <person name="Shao H.Z."/>
            <person name="Wang X."/>
            <person name="Wang C.C."/>
            <person name="Yang T.C."/>
            <person name="Huo Q.B."/>
            <person name="Li W."/>
            <person name="Chen H.Y."/>
            <person name="Chen S.E."/>
            <person name="Zhou L.G."/>
            <person name="Ni X.B."/>
            <person name="Tian J.H."/>
            <person name="Sheng Y."/>
            <person name="Liu T."/>
            <person name="Pan Y.S."/>
            <person name="Xia L.Y."/>
            <person name="Li J."/>
            <person name="Zhao F."/>
            <person name="Cao W.C."/>
        </authorList>
    </citation>
    <scope>NUCLEOTIDE SEQUENCE</scope>
    <source>
        <strain evidence="3">Rmic-2018</strain>
    </source>
</reference>
<name>A0A9J6D5L9_RHIMP</name>
<feature type="region of interest" description="Disordered" evidence="1">
    <location>
        <begin position="1"/>
        <end position="30"/>
    </location>
</feature>
<evidence type="ECO:0000313" key="3">
    <source>
        <dbReference type="EMBL" id="KAH8009388.1"/>
    </source>
</evidence>
<feature type="transmembrane region" description="Helical" evidence="2">
    <location>
        <begin position="124"/>
        <end position="146"/>
    </location>
</feature>
<keyword evidence="2" id="KW-0472">Membrane</keyword>
<evidence type="ECO:0000256" key="2">
    <source>
        <dbReference type="SAM" id="Phobius"/>
    </source>
</evidence>
<dbReference type="Proteomes" id="UP000821866">
    <property type="component" value="Chromosome 9"/>
</dbReference>
<evidence type="ECO:0000256" key="1">
    <source>
        <dbReference type="SAM" id="MobiDB-lite"/>
    </source>
</evidence>
<dbReference type="AlphaFoldDB" id="A0A9J6D5L9"/>
<proteinExistence type="predicted"/>
<keyword evidence="2" id="KW-1133">Transmembrane helix</keyword>
<dbReference type="EMBL" id="JABSTU010000011">
    <property type="protein sequence ID" value="KAH8009388.1"/>
    <property type="molecule type" value="Genomic_DNA"/>
</dbReference>
<protein>
    <submittedName>
        <fullName evidence="3">Uncharacterized protein</fullName>
    </submittedName>
</protein>
<accession>A0A9J6D5L9</accession>
<reference evidence="3" key="2">
    <citation type="submission" date="2021-09" db="EMBL/GenBank/DDBJ databases">
        <authorList>
            <person name="Jia N."/>
            <person name="Wang J."/>
            <person name="Shi W."/>
            <person name="Du L."/>
            <person name="Sun Y."/>
            <person name="Zhan W."/>
            <person name="Jiang J."/>
            <person name="Wang Q."/>
            <person name="Zhang B."/>
            <person name="Ji P."/>
            <person name="Sakyi L.B."/>
            <person name="Cui X."/>
            <person name="Yuan T."/>
            <person name="Jiang B."/>
            <person name="Yang W."/>
            <person name="Lam T.T.-Y."/>
            <person name="Chang Q."/>
            <person name="Ding S."/>
            <person name="Wang X."/>
            <person name="Zhu J."/>
            <person name="Ruan X."/>
            <person name="Zhao L."/>
            <person name="Wei J."/>
            <person name="Que T."/>
            <person name="Du C."/>
            <person name="Cheng J."/>
            <person name="Dai P."/>
            <person name="Han X."/>
            <person name="Huang E."/>
            <person name="Gao Y."/>
            <person name="Liu J."/>
            <person name="Shao H."/>
            <person name="Ye R."/>
            <person name="Li L."/>
            <person name="Wei W."/>
            <person name="Wang X."/>
            <person name="Wang C."/>
            <person name="Huo Q."/>
            <person name="Li W."/>
            <person name="Guo W."/>
            <person name="Chen H."/>
            <person name="Chen S."/>
            <person name="Zhou L."/>
            <person name="Zhou L."/>
            <person name="Ni X."/>
            <person name="Tian J."/>
            <person name="Zhou Y."/>
            <person name="Sheng Y."/>
            <person name="Liu T."/>
            <person name="Pan Y."/>
            <person name="Xia L."/>
            <person name="Li J."/>
            <person name="Zhao F."/>
            <person name="Cao W."/>
        </authorList>
    </citation>
    <scope>NUCLEOTIDE SEQUENCE</scope>
    <source>
        <strain evidence="3">Rmic-2018</strain>
        <tissue evidence="3">Larvae</tissue>
    </source>
</reference>
<comment type="caution">
    <text evidence="3">The sequence shown here is derived from an EMBL/GenBank/DDBJ whole genome shotgun (WGS) entry which is preliminary data.</text>
</comment>
<organism evidence="3 4">
    <name type="scientific">Rhipicephalus microplus</name>
    <name type="common">Cattle tick</name>
    <name type="synonym">Boophilus microplus</name>
    <dbReference type="NCBI Taxonomy" id="6941"/>
    <lineage>
        <taxon>Eukaryota</taxon>
        <taxon>Metazoa</taxon>
        <taxon>Ecdysozoa</taxon>
        <taxon>Arthropoda</taxon>
        <taxon>Chelicerata</taxon>
        <taxon>Arachnida</taxon>
        <taxon>Acari</taxon>
        <taxon>Parasitiformes</taxon>
        <taxon>Ixodida</taxon>
        <taxon>Ixodoidea</taxon>
        <taxon>Ixodidae</taxon>
        <taxon>Rhipicephalinae</taxon>
        <taxon>Rhipicephalus</taxon>
        <taxon>Boophilus</taxon>
    </lineage>
</organism>
<sequence length="223" mass="25208">MPTRSHEPGETSKVGRPTDHSAAANDARRWSADSQYYTALDFTPPRRPFSRQTRRYCRSDNSANVVRALPPVRKQSEPAYPPGAEPWDILDERRREARPRTASSSPAPPSLMTATDLNPTCPSYLPVVALLIAAFTFTLVLATFVFTTMRQQEHLRLQQAKVQTTTRTPSARVNVFRYDNSSDTKMRSSNVTSYNARDTEVTTAIITLKDEEIEDRDDDRAEE</sequence>
<feature type="region of interest" description="Disordered" evidence="1">
    <location>
        <begin position="69"/>
        <end position="88"/>
    </location>
</feature>